<dbReference type="InterPro" id="IPR038729">
    <property type="entry name" value="Rad50/SbcC_AAA"/>
</dbReference>
<dbReference type="EMBL" id="VDGG01000008">
    <property type="protein sequence ID" value="TQR17484.1"/>
    <property type="molecule type" value="Genomic_DNA"/>
</dbReference>
<organism evidence="3 4">
    <name type="scientific">Psychrobacillus soli</name>
    <dbReference type="NCBI Taxonomy" id="1543965"/>
    <lineage>
        <taxon>Bacteria</taxon>
        <taxon>Bacillati</taxon>
        <taxon>Bacillota</taxon>
        <taxon>Bacilli</taxon>
        <taxon>Bacillales</taxon>
        <taxon>Bacillaceae</taxon>
        <taxon>Psychrobacillus</taxon>
    </lineage>
</organism>
<dbReference type="OrthoDB" id="2481648at2"/>
<dbReference type="CDD" id="cd00267">
    <property type="entry name" value="ABC_ATPase"/>
    <property type="match status" value="1"/>
</dbReference>
<protein>
    <submittedName>
        <fullName evidence="3">Chromosome segregation protein SMC</fullName>
    </submittedName>
</protein>
<keyword evidence="1" id="KW-0175">Coiled coil</keyword>
<reference evidence="3 4" key="1">
    <citation type="submission" date="2019-05" db="EMBL/GenBank/DDBJ databases">
        <title>Psychrobacillus vulpis sp. nov., a new species isolated from feces of a red fox that inhabits in The Tablas de Daimiel Natural Park, Albacete, Spain.</title>
        <authorList>
            <person name="Rodriguez M."/>
            <person name="Reina J.C."/>
            <person name="Bejar V."/>
            <person name="Llamas I."/>
        </authorList>
    </citation>
    <scope>NUCLEOTIDE SEQUENCE [LARGE SCALE GENOMIC DNA]</scope>
    <source>
        <strain evidence="3 4">NHI-2</strain>
    </source>
</reference>
<dbReference type="InterPro" id="IPR027417">
    <property type="entry name" value="P-loop_NTPase"/>
</dbReference>
<dbReference type="Pfam" id="PF13476">
    <property type="entry name" value="AAA_23"/>
    <property type="match status" value="1"/>
</dbReference>
<dbReference type="GO" id="GO:0016887">
    <property type="term" value="F:ATP hydrolysis activity"/>
    <property type="evidence" value="ECO:0007669"/>
    <property type="project" value="InterPro"/>
</dbReference>
<dbReference type="RefSeq" id="WP_142605827.1">
    <property type="nucleotide sequence ID" value="NZ_VDGG01000008.1"/>
</dbReference>
<dbReference type="SUPFAM" id="SSF52540">
    <property type="entry name" value="P-loop containing nucleoside triphosphate hydrolases"/>
    <property type="match status" value="1"/>
</dbReference>
<feature type="coiled-coil region" evidence="1">
    <location>
        <begin position="723"/>
        <end position="793"/>
    </location>
</feature>
<evidence type="ECO:0000313" key="4">
    <source>
        <dbReference type="Proteomes" id="UP000318937"/>
    </source>
</evidence>
<sequence>MIPWRLQFSGVRDYGATEMNLENEDDHVLITGPNGAGKSTISFCMGAVLRSSKVDIEGLKSQNLPEDQTWRAAIHFLFKNDGPSRIDGPLYVEFSLYCEQTPKQPLKLRYEIRDGDELENLELRQAYRSGDAQKNNFTAYRRVLQYKYKIHPDLYYLIWYQQEVNQFAVMAPEERFRIFSEMHGIDKIQKDWETSLESVKDAQDNLATATIQQKGYEFQLSLARSEKERYEENKRRLNENGYQYAFTTHLLQLNADNERIEMEAYIEAREMELEVLAEKAESNSVQFEKENIEKEQLQQQNTAKEQQHQQLEQQLVDKEKDAKELEAEVSARSNELSELTEAYRKLPYPEQETKEKWMHAQKQVIHLKEKEQALDTKIEHTEAELNDNMRSQSKIEASIELWEERSKGALKLITRYISSYELNAKLISLKLSLQSWGNQRDEKAKLLRVYEEELEMLERNQIESPRQKEAIRQLKKQNIQAYPLRRFIRLMDNVSMDKERLFDAIKYTIFYNASKCQPANDLYHVSLKKIIPTRSLTELPTFGLMMREGLSTDEQNQAARVLWWIEQFFTSEQPRIVDGLLVDKQGVRGAQESNVYILSKKALVEQKKILEKQIGILRDKIKELDGKWKKENEKYHFWNADVQKVVEAEAFLSTKGEQEYRIEQLENLRSTYQQLKDVKKELKLEAGAVWKEAHSYAEEEKMRQADLLIYEQFGLQTERIQLLQQLENAWKEAKNDILHLRRSIKRLDEELYNLQQLLRKNQRNMDHLEEEINRNEREVLRVSNQKREKVEERIAMANLAMKYKEELDNLRKLVPHLVEKALEDRQKDESKYDLQHRQNQAKVEFTNARNEKDINPNAVENFHTLEQEVTRKKDELEAAKNLLEENEDRAMQNEQRLETAIAMQVQKINLLFEQYMGLFQFEGQINYQKLTDKKGRPVFKLFIHVRKEGHRGKLEDVSLKARGGRVGKGVSGGEESLSSLLFALALLQNLENRAGFIVLDEFDSALDESRKAKVFELYAEELGRKLIILSPKGHEDDYYNRFSKAFVVTHDPIELKSKVRGLAMKKNVHS</sequence>
<feature type="coiled-coil region" evidence="1">
    <location>
        <begin position="862"/>
        <end position="900"/>
    </location>
</feature>
<keyword evidence="4" id="KW-1185">Reference proteome</keyword>
<evidence type="ECO:0000313" key="3">
    <source>
        <dbReference type="EMBL" id="TQR17484.1"/>
    </source>
</evidence>
<dbReference type="Gene3D" id="3.40.50.300">
    <property type="entry name" value="P-loop containing nucleotide triphosphate hydrolases"/>
    <property type="match status" value="2"/>
</dbReference>
<dbReference type="AlphaFoldDB" id="A0A544TJ58"/>
<name>A0A544TJ58_9BACI</name>
<comment type="caution">
    <text evidence="3">The sequence shown here is derived from an EMBL/GenBank/DDBJ whole genome shotgun (WGS) entry which is preliminary data.</text>
</comment>
<gene>
    <name evidence="3" type="ORF">FG383_05375</name>
</gene>
<dbReference type="Proteomes" id="UP000318937">
    <property type="component" value="Unassembled WGS sequence"/>
</dbReference>
<accession>A0A544TJ58</accession>
<feature type="coiled-coil region" evidence="1">
    <location>
        <begin position="277"/>
        <end position="342"/>
    </location>
</feature>
<evidence type="ECO:0000259" key="2">
    <source>
        <dbReference type="Pfam" id="PF13476"/>
    </source>
</evidence>
<dbReference type="GO" id="GO:0006302">
    <property type="term" value="P:double-strand break repair"/>
    <property type="evidence" value="ECO:0007669"/>
    <property type="project" value="InterPro"/>
</dbReference>
<feature type="domain" description="Rad50/SbcC-type AAA" evidence="2">
    <location>
        <begin position="5"/>
        <end position="238"/>
    </location>
</feature>
<feature type="coiled-coil region" evidence="1">
    <location>
        <begin position="600"/>
        <end position="627"/>
    </location>
</feature>
<proteinExistence type="predicted"/>
<evidence type="ECO:0000256" key="1">
    <source>
        <dbReference type="SAM" id="Coils"/>
    </source>
</evidence>